<gene>
    <name evidence="1" type="ORF">CDAR_276411</name>
</gene>
<evidence type="ECO:0000313" key="1">
    <source>
        <dbReference type="EMBL" id="GIY07210.1"/>
    </source>
</evidence>
<organism evidence="1 2">
    <name type="scientific">Caerostris darwini</name>
    <dbReference type="NCBI Taxonomy" id="1538125"/>
    <lineage>
        <taxon>Eukaryota</taxon>
        <taxon>Metazoa</taxon>
        <taxon>Ecdysozoa</taxon>
        <taxon>Arthropoda</taxon>
        <taxon>Chelicerata</taxon>
        <taxon>Arachnida</taxon>
        <taxon>Araneae</taxon>
        <taxon>Araneomorphae</taxon>
        <taxon>Entelegynae</taxon>
        <taxon>Araneoidea</taxon>
        <taxon>Araneidae</taxon>
        <taxon>Caerostris</taxon>
    </lineage>
</organism>
<proteinExistence type="predicted"/>
<protein>
    <submittedName>
        <fullName evidence="1">Uncharacterized protein</fullName>
    </submittedName>
</protein>
<dbReference type="EMBL" id="BPLQ01004317">
    <property type="protein sequence ID" value="GIY07210.1"/>
    <property type="molecule type" value="Genomic_DNA"/>
</dbReference>
<sequence length="125" mass="14665">MWLSPNNLTVLLHWRNSPKAVCQQIILLTSRNSKAKKKVRMATTPRLREVLKPFINIDGKEKAMYIKILDYSSQRLANYYLMIWSSLLSEVTSFDNYPLDSRTLLFHNVELWVILAEIEKILNIV</sequence>
<dbReference type="Proteomes" id="UP001054837">
    <property type="component" value="Unassembled WGS sequence"/>
</dbReference>
<name>A0AAV4QDL7_9ARAC</name>
<evidence type="ECO:0000313" key="2">
    <source>
        <dbReference type="Proteomes" id="UP001054837"/>
    </source>
</evidence>
<keyword evidence="2" id="KW-1185">Reference proteome</keyword>
<reference evidence="1 2" key="1">
    <citation type="submission" date="2021-06" db="EMBL/GenBank/DDBJ databases">
        <title>Caerostris darwini draft genome.</title>
        <authorList>
            <person name="Kono N."/>
            <person name="Arakawa K."/>
        </authorList>
    </citation>
    <scope>NUCLEOTIDE SEQUENCE [LARGE SCALE GENOMIC DNA]</scope>
</reference>
<accession>A0AAV4QDL7</accession>
<comment type="caution">
    <text evidence="1">The sequence shown here is derived from an EMBL/GenBank/DDBJ whole genome shotgun (WGS) entry which is preliminary data.</text>
</comment>
<dbReference type="AlphaFoldDB" id="A0AAV4QDL7"/>